<sequence>MIAYVYMLRCSDGSLYVGSTRLLQERVHQHQMGMGANYTRSRLPVELVWHEEHENPSHAFAREKQVQNWSRAKRLALIAGDYEGLPALAKKDFSRPGTADGSGPGDLTP</sequence>
<dbReference type="AlphaFoldDB" id="A0A1H4M9L1"/>
<dbReference type="GO" id="GO:0004519">
    <property type="term" value="F:endonuclease activity"/>
    <property type="evidence" value="ECO:0007669"/>
    <property type="project" value="UniProtKB-KW"/>
</dbReference>
<keyword evidence="5" id="KW-1185">Reference proteome</keyword>
<dbReference type="OrthoDB" id="9797095at2"/>
<dbReference type="Proteomes" id="UP000198742">
    <property type="component" value="Unassembled WGS sequence"/>
</dbReference>
<dbReference type="PROSITE" id="PS50164">
    <property type="entry name" value="GIY_YIG"/>
    <property type="match status" value="1"/>
</dbReference>
<comment type="similarity">
    <text evidence="1">Belongs to the UPF0213 family.</text>
</comment>
<dbReference type="RefSeq" id="WP_090968198.1">
    <property type="nucleotide sequence ID" value="NZ_FNRT01000002.1"/>
</dbReference>
<dbReference type="EMBL" id="FNRT01000002">
    <property type="protein sequence ID" value="SEB79780.1"/>
    <property type="molecule type" value="Genomic_DNA"/>
</dbReference>
<gene>
    <name evidence="4" type="ORF">SAMN04489844_1081</name>
</gene>
<organism evidence="4 5">
    <name type="scientific">Nocardioides exalbidus</name>
    <dbReference type="NCBI Taxonomy" id="402596"/>
    <lineage>
        <taxon>Bacteria</taxon>
        <taxon>Bacillati</taxon>
        <taxon>Actinomycetota</taxon>
        <taxon>Actinomycetes</taxon>
        <taxon>Propionibacteriales</taxon>
        <taxon>Nocardioidaceae</taxon>
        <taxon>Nocardioides</taxon>
    </lineage>
</organism>
<dbReference type="InterPro" id="IPR000305">
    <property type="entry name" value="GIY-YIG_endonuc"/>
</dbReference>
<dbReference type="SUPFAM" id="SSF82771">
    <property type="entry name" value="GIY-YIG endonuclease"/>
    <property type="match status" value="1"/>
</dbReference>
<reference evidence="5" key="1">
    <citation type="submission" date="2016-10" db="EMBL/GenBank/DDBJ databases">
        <authorList>
            <person name="Varghese N."/>
            <person name="Submissions S."/>
        </authorList>
    </citation>
    <scope>NUCLEOTIDE SEQUENCE [LARGE SCALE GENOMIC DNA]</scope>
    <source>
        <strain evidence="5">DSM 22017</strain>
    </source>
</reference>
<dbReference type="InterPro" id="IPR035901">
    <property type="entry name" value="GIY-YIG_endonuc_sf"/>
</dbReference>
<feature type="region of interest" description="Disordered" evidence="2">
    <location>
        <begin position="90"/>
        <end position="109"/>
    </location>
</feature>
<name>A0A1H4M9L1_9ACTN</name>
<feature type="compositionally biased region" description="Gly residues" evidence="2">
    <location>
        <begin position="100"/>
        <end position="109"/>
    </location>
</feature>
<proteinExistence type="inferred from homology"/>
<evidence type="ECO:0000256" key="1">
    <source>
        <dbReference type="ARBA" id="ARBA00007435"/>
    </source>
</evidence>
<dbReference type="PANTHER" id="PTHR34477">
    <property type="entry name" value="UPF0213 PROTEIN YHBQ"/>
    <property type="match status" value="1"/>
</dbReference>
<accession>A0A1H4M9L1</accession>
<evidence type="ECO:0000313" key="5">
    <source>
        <dbReference type="Proteomes" id="UP000198742"/>
    </source>
</evidence>
<dbReference type="Gene3D" id="3.40.1440.10">
    <property type="entry name" value="GIY-YIG endonuclease"/>
    <property type="match status" value="1"/>
</dbReference>
<feature type="domain" description="GIY-YIG" evidence="3">
    <location>
        <begin position="1"/>
        <end position="76"/>
    </location>
</feature>
<evidence type="ECO:0000256" key="2">
    <source>
        <dbReference type="SAM" id="MobiDB-lite"/>
    </source>
</evidence>
<dbReference type="STRING" id="402596.SAMN04489844_1081"/>
<evidence type="ECO:0000259" key="3">
    <source>
        <dbReference type="PROSITE" id="PS50164"/>
    </source>
</evidence>
<keyword evidence="4" id="KW-0378">Hydrolase</keyword>
<keyword evidence="4" id="KW-0540">Nuclease</keyword>
<evidence type="ECO:0000313" key="4">
    <source>
        <dbReference type="EMBL" id="SEB79780.1"/>
    </source>
</evidence>
<dbReference type="Pfam" id="PF01541">
    <property type="entry name" value="GIY-YIG"/>
    <property type="match status" value="1"/>
</dbReference>
<dbReference type="CDD" id="cd10456">
    <property type="entry name" value="GIY-YIG_UPF0213"/>
    <property type="match status" value="1"/>
</dbReference>
<dbReference type="PANTHER" id="PTHR34477:SF1">
    <property type="entry name" value="UPF0213 PROTEIN YHBQ"/>
    <property type="match status" value="1"/>
</dbReference>
<keyword evidence="4" id="KW-0255">Endonuclease</keyword>
<protein>
    <submittedName>
        <fullName evidence="4">Putative endonuclease</fullName>
    </submittedName>
</protein>
<dbReference type="InterPro" id="IPR050190">
    <property type="entry name" value="UPF0213_domain"/>
</dbReference>